<dbReference type="Pfam" id="PF14450">
    <property type="entry name" value="FtsA"/>
    <property type="match status" value="1"/>
</dbReference>
<comment type="function">
    <text evidence="7 8">Cell division protein that is involved in the assembly of the Z ring. May serve as a membrane anchor for the Z ring.</text>
</comment>
<dbReference type="PANTHER" id="PTHR32432">
    <property type="entry name" value="CELL DIVISION PROTEIN FTSA-RELATED"/>
    <property type="match status" value="1"/>
</dbReference>
<comment type="similarity">
    <text evidence="7 8">Belongs to the FtsA/MreB family.</text>
</comment>
<dbReference type="Proteomes" id="UP000438120">
    <property type="component" value="Unassembled WGS sequence"/>
</dbReference>
<dbReference type="AlphaFoldDB" id="A0A6A8MDF8"/>
<dbReference type="InterPro" id="IPR020823">
    <property type="entry name" value="Cell_div_FtsA"/>
</dbReference>
<proteinExistence type="inferred from homology"/>
<feature type="compositionally biased region" description="Basic and acidic residues" evidence="9">
    <location>
        <begin position="424"/>
        <end position="435"/>
    </location>
</feature>
<keyword evidence="12" id="KW-1185">Reference proteome</keyword>
<dbReference type="GO" id="GO:0032153">
    <property type="term" value="C:cell division site"/>
    <property type="evidence" value="ECO:0007669"/>
    <property type="project" value="UniProtKB-UniRule"/>
</dbReference>
<evidence type="ECO:0000256" key="5">
    <source>
        <dbReference type="ARBA" id="ARBA00023136"/>
    </source>
</evidence>
<name>A0A6A8MDF8_9LACO</name>
<dbReference type="InterPro" id="IPR043129">
    <property type="entry name" value="ATPase_NBD"/>
</dbReference>
<dbReference type="SMART" id="SM00842">
    <property type="entry name" value="FtsA"/>
    <property type="match status" value="1"/>
</dbReference>
<keyword evidence="6 7" id="KW-0131">Cell cycle</keyword>
<dbReference type="PIRSF" id="PIRSF003101">
    <property type="entry name" value="FtsA"/>
    <property type="match status" value="1"/>
</dbReference>
<keyword evidence="5 7" id="KW-0472">Membrane</keyword>
<reference evidence="11 12" key="1">
    <citation type="submission" date="2019-08" db="EMBL/GenBank/DDBJ databases">
        <title>In-depth cultivation of the pig gut microbiome towards novel bacterial diversity and tailored functional studies.</title>
        <authorList>
            <person name="Wylensek D."/>
            <person name="Hitch T.C.A."/>
            <person name="Clavel T."/>
        </authorList>
    </citation>
    <scope>NUCLEOTIDE SEQUENCE [LARGE SCALE GENOMIC DNA]</scope>
    <source>
        <strain evidence="11 12">Bifido-178-WT-2B</strain>
    </source>
</reference>
<comment type="caution">
    <text evidence="11">The sequence shown here is derived from an EMBL/GenBank/DDBJ whole genome shotgun (WGS) entry which is preliminary data.</text>
</comment>
<dbReference type="Pfam" id="PF02491">
    <property type="entry name" value="SHS2_FTSA"/>
    <property type="match status" value="1"/>
</dbReference>
<dbReference type="PROSITE" id="PS00329">
    <property type="entry name" value="HSP70_2"/>
    <property type="match status" value="1"/>
</dbReference>
<dbReference type="InterPro" id="IPR018181">
    <property type="entry name" value="Heat_shock_70_CS"/>
</dbReference>
<comment type="subunit">
    <text evidence="7">Self-interacts. Interacts with FtsZ.</text>
</comment>
<evidence type="ECO:0000256" key="7">
    <source>
        <dbReference type="HAMAP-Rule" id="MF_02033"/>
    </source>
</evidence>
<dbReference type="InterPro" id="IPR003494">
    <property type="entry name" value="SHS2_FtsA"/>
</dbReference>
<comment type="similarity">
    <text evidence="1">Belongs to the heat shock protein 70 family.</text>
</comment>
<evidence type="ECO:0000256" key="1">
    <source>
        <dbReference type="ARBA" id="ARBA00007381"/>
    </source>
</evidence>
<organism evidence="11 12">
    <name type="scientific">Lactobacillus porci</name>
    <dbReference type="NCBI Taxonomy" id="2012477"/>
    <lineage>
        <taxon>Bacteria</taxon>
        <taxon>Bacillati</taxon>
        <taxon>Bacillota</taxon>
        <taxon>Bacilli</taxon>
        <taxon>Lactobacillales</taxon>
        <taxon>Lactobacillaceae</taxon>
        <taxon>Lactobacillus</taxon>
    </lineage>
</organism>
<dbReference type="GO" id="GO:0009898">
    <property type="term" value="C:cytoplasmic side of plasma membrane"/>
    <property type="evidence" value="ECO:0007669"/>
    <property type="project" value="UniProtKB-UniRule"/>
</dbReference>
<dbReference type="RefSeq" id="WP_154546979.1">
    <property type="nucleotide sequence ID" value="NZ_VUMX01000002.1"/>
</dbReference>
<dbReference type="OrthoDB" id="9768127at2"/>
<feature type="region of interest" description="Disordered" evidence="9">
    <location>
        <begin position="417"/>
        <end position="450"/>
    </location>
</feature>
<evidence type="ECO:0000256" key="2">
    <source>
        <dbReference type="ARBA" id="ARBA00022475"/>
    </source>
</evidence>
<dbReference type="Gene3D" id="3.30.420.40">
    <property type="match status" value="2"/>
</dbReference>
<comment type="subcellular location">
    <subcellularLocation>
        <location evidence="7">Cell membrane</location>
        <topology evidence="7">Peripheral membrane protein</topology>
        <orientation evidence="7">Cytoplasmic side</orientation>
    </subcellularLocation>
    <text evidence="7">Localizes to the Z ring in an FtsZ-dependent manner. Targeted to the membrane through a conserved C-terminal amphipathic helix.</text>
</comment>
<evidence type="ECO:0000256" key="9">
    <source>
        <dbReference type="SAM" id="MobiDB-lite"/>
    </source>
</evidence>
<feature type="domain" description="SHS2" evidence="10">
    <location>
        <begin position="7"/>
        <end position="194"/>
    </location>
</feature>
<evidence type="ECO:0000256" key="4">
    <source>
        <dbReference type="ARBA" id="ARBA00023016"/>
    </source>
</evidence>
<evidence type="ECO:0000259" key="10">
    <source>
        <dbReference type="SMART" id="SM00842"/>
    </source>
</evidence>
<evidence type="ECO:0000313" key="11">
    <source>
        <dbReference type="EMBL" id="MST86319.1"/>
    </source>
</evidence>
<evidence type="ECO:0000256" key="8">
    <source>
        <dbReference type="PIRNR" id="PIRNR003101"/>
    </source>
</evidence>
<dbReference type="InterPro" id="IPR050696">
    <property type="entry name" value="FtsA/MreB"/>
</dbReference>
<evidence type="ECO:0000256" key="6">
    <source>
        <dbReference type="ARBA" id="ARBA00023306"/>
    </source>
</evidence>
<dbReference type="GO" id="GO:0043093">
    <property type="term" value="P:FtsZ-dependent cytokinesis"/>
    <property type="evidence" value="ECO:0007669"/>
    <property type="project" value="UniProtKB-UniRule"/>
</dbReference>
<keyword evidence="3 7" id="KW-0132">Cell division</keyword>
<dbReference type="HAMAP" id="MF_02033">
    <property type="entry name" value="FtsA"/>
    <property type="match status" value="1"/>
</dbReference>
<dbReference type="EMBL" id="VUMX01000002">
    <property type="protein sequence ID" value="MST86319.1"/>
    <property type="molecule type" value="Genomic_DNA"/>
</dbReference>
<dbReference type="SUPFAM" id="SSF53067">
    <property type="entry name" value="Actin-like ATPase domain"/>
    <property type="match status" value="2"/>
</dbReference>
<protein>
    <recommendedName>
        <fullName evidence="7 8">Cell division protein FtsA</fullName>
    </recommendedName>
</protein>
<gene>
    <name evidence="7 11" type="primary">ftsA</name>
    <name evidence="11" type="ORF">FYJ62_01305</name>
</gene>
<dbReference type="NCBIfam" id="TIGR01174">
    <property type="entry name" value="ftsA"/>
    <property type="match status" value="1"/>
</dbReference>
<evidence type="ECO:0000313" key="12">
    <source>
        <dbReference type="Proteomes" id="UP000438120"/>
    </source>
</evidence>
<sequence length="463" mass="49873">MDNSNLLVGLDMGTTSIKVVVADASRQGLQVIGAVAAPTKGMRHGKIVDIDQAADSVRNAIRLAAEKTNSKIYRVVTAVPVSLLQLENVAGLININETEHEVSDEDVRNAIRSAIKAGQKKDRRAVAFFPSRFVIDGEKEVDDPRTMMARSLVVRGVMMTAPAADLHNINSVLKHAGIGNNFFVPAPMAISAVALDEAERTFGAILLDMGGGTTTATVIRDSQIKYATVDLKGASDITHDISVVLSTTMSDAEALKRDYGYALPSLASENEKFAVKAVGQDKETMVSDKYLSEIINARLQQILRRVGKGLYKHGALSLPAGVIITGGSALLQGIDELVAEDYDVKAKIYQPAQIGLRNPVYAVAYGLVNYAHQLADIGYLANSVLYDDRAYASNEAGVSAASRPKIAKRPAVSTETQAKVAYNDTKHAEQEAAHDLDDEPEMDTNNNKNKDKGLAAFLRKFFD</sequence>
<keyword evidence="4" id="KW-0346">Stress response</keyword>
<keyword evidence="2 7" id="KW-1003">Cell membrane</keyword>
<dbReference type="PANTHER" id="PTHR32432:SF4">
    <property type="entry name" value="CELL DIVISION PROTEIN FTSA"/>
    <property type="match status" value="1"/>
</dbReference>
<dbReference type="Gene3D" id="3.30.1490.110">
    <property type="match status" value="1"/>
</dbReference>
<evidence type="ECO:0000256" key="3">
    <source>
        <dbReference type="ARBA" id="ARBA00022618"/>
    </source>
</evidence>
<accession>A0A6A8MDF8</accession>